<protein>
    <recommendedName>
        <fullName evidence="1">Conserved hypothetical protein CHP02391 domain-containing protein</fullName>
    </recommendedName>
</protein>
<evidence type="ECO:0000313" key="3">
    <source>
        <dbReference type="Proteomes" id="UP000501926"/>
    </source>
</evidence>
<dbReference type="SUPFAM" id="SSF55874">
    <property type="entry name" value="ATPase domain of HSP90 chaperone/DNA topoisomerase II/histidine kinase"/>
    <property type="match status" value="1"/>
</dbReference>
<accession>A0A6G7GIR7</accession>
<feature type="domain" description="Conserved hypothetical protein CHP02391" evidence="1">
    <location>
        <begin position="406"/>
        <end position="537"/>
    </location>
</feature>
<dbReference type="EMBL" id="CP049055">
    <property type="protein sequence ID" value="QII09436.1"/>
    <property type="molecule type" value="Genomic_DNA"/>
</dbReference>
<dbReference type="InterPro" id="IPR012654">
    <property type="entry name" value="CHP02391"/>
</dbReference>
<dbReference type="RefSeq" id="WP_164994291.1">
    <property type="nucleotide sequence ID" value="NZ_CP049055.1"/>
</dbReference>
<name>A0A6G7GIR7_KUEST</name>
<gene>
    <name evidence="2" type="ORF">KsCSTR_00570</name>
</gene>
<dbReference type="Pfam" id="PF09509">
    <property type="entry name" value="Hypoth_Ymh"/>
    <property type="match status" value="1"/>
</dbReference>
<proteinExistence type="predicted"/>
<dbReference type="Proteomes" id="UP000501926">
    <property type="component" value="Chromosome"/>
</dbReference>
<sequence length="543" mass="62682">MSEEKLIMTFEANTIKHLGVKMYANMPPALAELIANAYDACATEVHVRLYDADEKKVIVEDNGVGMSFDEVNGYFLRIGRNRREENQEPPCKRVPTGKKGLGKLALFGIGDTINITTYKEDKEGVSFNLDWKEIQKWKGADYEPKYEILPKEKKLIGTKITLTNLKRKTGFPVEEYAESIAMLFNFQDKFVVYLTLNDSKPIKIDSKLKYENITPEFEWDIQKIVDVNEKDYADKKEIQGTIITTEKPLKADSTGIALFANGRMVNRPEFFGLSESSNFYSYATGWLNINFIDNWKEDVISTNRQSIDWENVKTAELKKYLMSCVSIIQRQWRELRKEKKQENISKKAKINVKDWLNKLPEKVQEQVETIVNLLDDTAELSEHTQQKAIKLLHEIAPEYANLHWRNLENEIKDVSEKYYQNGDYYTAFIEGLKRYANEVRQKSGMNISKERVLMQTVWGGKKLSVTKIFKRTDGSDFLPDTINNIEVGQHLLSDGIVAGGRHPLQHEEHLELSKTGLFSEKDCLDFLSLLSHLFKRLNDSEKP</sequence>
<organism evidence="2 3">
    <name type="scientific">Kuenenia stuttgartiensis</name>
    <dbReference type="NCBI Taxonomy" id="174633"/>
    <lineage>
        <taxon>Bacteria</taxon>
        <taxon>Pseudomonadati</taxon>
        <taxon>Planctomycetota</taxon>
        <taxon>Candidatus Brocadiia</taxon>
        <taxon>Candidatus Brocadiales</taxon>
        <taxon>Candidatus Brocadiaceae</taxon>
        <taxon>Candidatus Kuenenia</taxon>
    </lineage>
</organism>
<reference evidence="2 3" key="1">
    <citation type="submission" date="2020-02" db="EMBL/GenBank/DDBJ databases">
        <title>Newly sequenced genome of strain CSTR1 showed variability in Candidatus Kuenenia stuttgartiensis genomes.</title>
        <authorList>
            <person name="Ding C."/>
            <person name="Adrian L."/>
        </authorList>
    </citation>
    <scope>NUCLEOTIDE SEQUENCE [LARGE SCALE GENOMIC DNA]</scope>
    <source>
        <strain evidence="2 3">CSTR1</strain>
    </source>
</reference>
<dbReference type="Gene3D" id="3.30.565.10">
    <property type="entry name" value="Histidine kinase-like ATPase, C-terminal domain"/>
    <property type="match status" value="1"/>
</dbReference>
<dbReference type="REBASE" id="394405">
    <property type="entry name" value="KstCSTR1ORF560P"/>
</dbReference>
<dbReference type="Pfam" id="PF13589">
    <property type="entry name" value="HATPase_c_3"/>
    <property type="match status" value="1"/>
</dbReference>
<dbReference type="InterPro" id="IPR036890">
    <property type="entry name" value="HATPase_C_sf"/>
</dbReference>
<evidence type="ECO:0000259" key="1">
    <source>
        <dbReference type="Pfam" id="PF09509"/>
    </source>
</evidence>
<dbReference type="AlphaFoldDB" id="A0A6G7GIR7"/>
<evidence type="ECO:0000313" key="2">
    <source>
        <dbReference type="EMBL" id="QII09436.1"/>
    </source>
</evidence>